<keyword evidence="1" id="KW-0472">Membrane</keyword>
<dbReference type="AlphaFoldDB" id="A0A8D8RJ37"/>
<reference evidence="2" key="1">
    <citation type="submission" date="2021-05" db="EMBL/GenBank/DDBJ databases">
        <authorList>
            <person name="Alioto T."/>
            <person name="Alioto T."/>
            <person name="Gomez Garrido J."/>
        </authorList>
    </citation>
    <scope>NUCLEOTIDE SEQUENCE</scope>
</reference>
<proteinExistence type="predicted"/>
<dbReference type="EMBL" id="HBUF01166166">
    <property type="protein sequence ID" value="CAG6651181.1"/>
    <property type="molecule type" value="Transcribed_RNA"/>
</dbReference>
<keyword evidence="1" id="KW-0812">Transmembrane</keyword>
<evidence type="ECO:0000313" key="2">
    <source>
        <dbReference type="EMBL" id="CAG6651181.1"/>
    </source>
</evidence>
<keyword evidence="1" id="KW-1133">Transmembrane helix</keyword>
<feature type="transmembrane region" description="Helical" evidence="1">
    <location>
        <begin position="65"/>
        <end position="84"/>
    </location>
</feature>
<protein>
    <submittedName>
        <fullName evidence="2">Uncharacterized protein</fullName>
    </submittedName>
</protein>
<evidence type="ECO:0000256" key="1">
    <source>
        <dbReference type="SAM" id="Phobius"/>
    </source>
</evidence>
<organism evidence="2">
    <name type="scientific">Cacopsylla melanoneura</name>
    <dbReference type="NCBI Taxonomy" id="428564"/>
    <lineage>
        <taxon>Eukaryota</taxon>
        <taxon>Metazoa</taxon>
        <taxon>Ecdysozoa</taxon>
        <taxon>Arthropoda</taxon>
        <taxon>Hexapoda</taxon>
        <taxon>Insecta</taxon>
        <taxon>Pterygota</taxon>
        <taxon>Neoptera</taxon>
        <taxon>Paraneoptera</taxon>
        <taxon>Hemiptera</taxon>
        <taxon>Sternorrhyncha</taxon>
        <taxon>Psylloidea</taxon>
        <taxon>Psyllidae</taxon>
        <taxon>Psyllinae</taxon>
        <taxon>Cacopsylla</taxon>
    </lineage>
</organism>
<accession>A0A8D8RJ37</accession>
<name>A0A8D8RJ37_9HEMI</name>
<sequence length="108" mass="12513">MNILDNSLPGCYAKTSIPPGDNSDLVTSSIVADTYYILRRGRKEKELSIYMQMCMKGKIETCKQHVYICGLSITIKLWTIFLWSRVVLDYMSNFSLKFSFRVCFQFLS</sequence>